<dbReference type="OrthoDB" id="38389at10239"/>
<evidence type="ECO:0000313" key="1">
    <source>
        <dbReference type="EMBL" id="ADO98670.1"/>
    </source>
</evidence>
<keyword evidence="2" id="KW-1185">Reference proteome</keyword>
<dbReference type="RefSeq" id="YP_004322471.1">
    <property type="nucleotide sequence ID" value="NC_015280.1"/>
</dbReference>
<accession>E3SMM7</accession>
<organism evidence="1 2">
    <name type="scientific">Prochlorococcus phage P-HM1</name>
    <dbReference type="NCBI Taxonomy" id="445700"/>
    <lineage>
        <taxon>Viruses</taxon>
        <taxon>Duplodnaviria</taxon>
        <taxon>Heunggongvirae</taxon>
        <taxon>Uroviricota</taxon>
        <taxon>Caudoviricetes</taxon>
        <taxon>Eurybiavirus</taxon>
        <taxon>Eurybiavirus PHM2</taxon>
    </lineage>
</organism>
<protein>
    <submittedName>
        <fullName evidence="1">Uncharacterized protein</fullName>
    </submittedName>
</protein>
<dbReference type="GeneID" id="10326959"/>
<dbReference type="Proteomes" id="UP000006530">
    <property type="component" value="Segment"/>
</dbReference>
<gene>
    <name evidence="1" type="ORF">PHM1_046</name>
</gene>
<sequence length="68" mass="7947">MKLNPKNHMITPMKQVVTSEMLSSQIKGIKRALKQPELYTDDEIRLLKRSLRELYTERTELNRGNGFG</sequence>
<evidence type="ECO:0000313" key="2">
    <source>
        <dbReference type="Proteomes" id="UP000006530"/>
    </source>
</evidence>
<dbReference type="EMBL" id="GU071101">
    <property type="protein sequence ID" value="ADO98670.1"/>
    <property type="molecule type" value="Genomic_DNA"/>
</dbReference>
<reference evidence="1 2" key="1">
    <citation type="journal article" date="2010" name="Environ. Microbiol.">
        <title>Genomic analysis of oceanic cyanobacterial myoviruses compared with T4-like myoviruses from diverse hosts and environments.</title>
        <authorList>
            <person name="Sullivan M.B."/>
            <person name="Huang K.H."/>
            <person name="Ignacio-Espinoza J.C."/>
            <person name="Berlin A.M."/>
            <person name="Kelly L."/>
            <person name="Weigele P.R."/>
            <person name="DeFrancesco A.S."/>
            <person name="Kern S.E."/>
            <person name="Thompson L.R."/>
            <person name="Young S."/>
            <person name="Yandava C."/>
            <person name="Fu R."/>
            <person name="Krastins B."/>
            <person name="Chase M."/>
            <person name="Sarracino D."/>
            <person name="Osburne M.S."/>
            <person name="Henn M.R."/>
            <person name="Chisholm S.W."/>
        </authorList>
    </citation>
    <scope>NUCLEOTIDE SEQUENCE [LARGE SCALE GENOMIC DNA]</scope>
    <source>
        <strain evidence="1">M4-247</strain>
    </source>
</reference>
<name>E3SMM7_9CAUD</name>
<proteinExistence type="predicted"/>
<dbReference type="KEGG" id="vg:10326959"/>